<evidence type="ECO:0000256" key="15">
    <source>
        <dbReference type="ARBA" id="ARBA00026041"/>
    </source>
</evidence>
<keyword evidence="14" id="KW-0206">Cytoskeleton</keyword>
<evidence type="ECO:0000256" key="6">
    <source>
        <dbReference type="ARBA" id="ARBA00022475"/>
    </source>
</evidence>
<keyword evidence="7" id="KW-0963">Cytoplasm</keyword>
<evidence type="ECO:0000313" key="18">
    <source>
        <dbReference type="Proteomes" id="UP001566132"/>
    </source>
</evidence>
<dbReference type="InterPro" id="IPR027659">
    <property type="entry name" value="Sgcb"/>
</dbReference>
<keyword evidence="6" id="KW-1003">Cell membrane</keyword>
<comment type="similarity">
    <text evidence="4">Belongs to the sarcoglycan beta/delta/gamma/zeta family.</text>
</comment>
<dbReference type="Proteomes" id="UP001566132">
    <property type="component" value="Unassembled WGS sequence"/>
</dbReference>
<comment type="caution">
    <text evidence="17">The sequence shown here is derived from an EMBL/GenBank/DDBJ whole genome shotgun (WGS) entry which is preliminary data.</text>
</comment>
<dbReference type="AlphaFoldDB" id="A0ABD1EWA7"/>
<dbReference type="PANTHER" id="PTHR21142">
    <property type="entry name" value="SARCOGLYCANS"/>
    <property type="match status" value="1"/>
</dbReference>
<evidence type="ECO:0000256" key="2">
    <source>
        <dbReference type="ARBA" id="ARBA00004245"/>
    </source>
</evidence>
<evidence type="ECO:0000256" key="5">
    <source>
        <dbReference type="ARBA" id="ARBA00015329"/>
    </source>
</evidence>
<evidence type="ECO:0000256" key="14">
    <source>
        <dbReference type="ARBA" id="ARBA00023212"/>
    </source>
</evidence>
<sequence>MNEAASPQNSLPLLSEEYEENSKPKLSRNNHFKAAYVNCDNEFRSTAIVRGRKTFAFWIMVILLLLLTIGNCLITLTVVGVLKIGNGMQSMEYLPDEKSIKLFGDVDLGRIYKQNGLLQGFAEENVEITAENDKVHINLYSKPSRMFPKLILEKNDTSFNGISSFKVTNKEKEIVLDVARPLFGNLKNVNALKSKSLSTNKVKSKIDDNLKIEADSSIHLKGNEGAKIEAREIIWTTEQDIFLKSVNGSIVLSAEEGISINVDRLPLAKTTKSIYVTAQFKICVCMPQGKLFRVPLVNARDQVYCHQVDMSPEFNPCI</sequence>
<evidence type="ECO:0000256" key="4">
    <source>
        <dbReference type="ARBA" id="ARBA00007574"/>
    </source>
</evidence>
<keyword evidence="10 16" id="KW-1133">Transmembrane helix</keyword>
<organism evidence="17 18">
    <name type="scientific">Hypothenemus hampei</name>
    <name type="common">Coffee berry borer</name>
    <dbReference type="NCBI Taxonomy" id="57062"/>
    <lineage>
        <taxon>Eukaryota</taxon>
        <taxon>Metazoa</taxon>
        <taxon>Ecdysozoa</taxon>
        <taxon>Arthropoda</taxon>
        <taxon>Hexapoda</taxon>
        <taxon>Insecta</taxon>
        <taxon>Pterygota</taxon>
        <taxon>Neoptera</taxon>
        <taxon>Endopterygota</taxon>
        <taxon>Coleoptera</taxon>
        <taxon>Polyphaga</taxon>
        <taxon>Cucujiformia</taxon>
        <taxon>Curculionidae</taxon>
        <taxon>Scolytinae</taxon>
        <taxon>Hypothenemus</taxon>
    </lineage>
</organism>
<proteinExistence type="inferred from homology"/>
<evidence type="ECO:0000256" key="10">
    <source>
        <dbReference type="ARBA" id="ARBA00022989"/>
    </source>
</evidence>
<protein>
    <recommendedName>
        <fullName evidence="5">Beta-sarcoglycan</fullName>
    </recommendedName>
</protein>
<evidence type="ECO:0000256" key="11">
    <source>
        <dbReference type="ARBA" id="ARBA00023136"/>
    </source>
</evidence>
<evidence type="ECO:0000256" key="9">
    <source>
        <dbReference type="ARBA" id="ARBA00022968"/>
    </source>
</evidence>
<keyword evidence="8 16" id="KW-0812">Transmembrane</keyword>
<comment type="subunit">
    <text evidence="15">Cross-link to form 2 major subcomplexes: one consisting of SGCB, SGCD and SGCG and the other consisting of SGCB and SGCD. The association between SGCB and SGCG is particularly strong while SGCA is loosely associated with the other sarcoglycans.</text>
</comment>
<keyword evidence="12" id="KW-1015">Disulfide bond</keyword>
<reference evidence="17 18" key="1">
    <citation type="submission" date="2024-05" db="EMBL/GenBank/DDBJ databases">
        <title>Genetic variation in Jamaican populations of the coffee berry borer (Hypothenemus hampei).</title>
        <authorList>
            <person name="Errbii M."/>
            <person name="Myrie A."/>
        </authorList>
    </citation>
    <scope>NUCLEOTIDE SEQUENCE [LARGE SCALE GENOMIC DNA]</scope>
    <source>
        <strain evidence="17">JA-Hopewell-2020-01-JO</strain>
        <tissue evidence="17">Whole body</tissue>
    </source>
</reference>
<dbReference type="PANTHER" id="PTHR21142:SF2">
    <property type="entry name" value="BETA-SARCOGLYCAN"/>
    <property type="match status" value="1"/>
</dbReference>
<accession>A0ABD1EWA7</accession>
<dbReference type="Pfam" id="PF04790">
    <property type="entry name" value="Sarcoglycan_1"/>
    <property type="match status" value="1"/>
</dbReference>
<keyword evidence="13" id="KW-0325">Glycoprotein</keyword>
<feature type="transmembrane region" description="Helical" evidence="16">
    <location>
        <begin position="55"/>
        <end position="82"/>
    </location>
</feature>
<evidence type="ECO:0000256" key="12">
    <source>
        <dbReference type="ARBA" id="ARBA00023157"/>
    </source>
</evidence>
<dbReference type="EMBL" id="JBDJPC010000004">
    <property type="protein sequence ID" value="KAL1505307.1"/>
    <property type="molecule type" value="Genomic_DNA"/>
</dbReference>
<evidence type="ECO:0000313" key="17">
    <source>
        <dbReference type="EMBL" id="KAL1505307.1"/>
    </source>
</evidence>
<evidence type="ECO:0000256" key="16">
    <source>
        <dbReference type="SAM" id="Phobius"/>
    </source>
</evidence>
<comment type="function">
    <text evidence="1">Component of the sarcoglycan complex, a subcomplex of the dystrophin-glycoprotein complex which forms a link between the F-actin cytoskeleton and the extracellular matrix.</text>
</comment>
<evidence type="ECO:0000256" key="3">
    <source>
        <dbReference type="ARBA" id="ARBA00004274"/>
    </source>
</evidence>
<keyword evidence="18" id="KW-1185">Reference proteome</keyword>
<dbReference type="InterPro" id="IPR006875">
    <property type="entry name" value="Sarcoglycan"/>
</dbReference>
<evidence type="ECO:0000256" key="1">
    <source>
        <dbReference type="ARBA" id="ARBA00002860"/>
    </source>
</evidence>
<evidence type="ECO:0000256" key="13">
    <source>
        <dbReference type="ARBA" id="ARBA00023180"/>
    </source>
</evidence>
<comment type="subcellular location">
    <subcellularLocation>
        <location evidence="3">Cell membrane</location>
        <location evidence="3">Sarcolemma</location>
        <topology evidence="3">Single-pass type II membrane protein</topology>
    </subcellularLocation>
    <subcellularLocation>
        <location evidence="2">Cytoplasm</location>
        <location evidence="2">Cytoskeleton</location>
    </subcellularLocation>
</comment>
<name>A0ABD1EWA7_HYPHA</name>
<gene>
    <name evidence="17" type="ORF">ABEB36_004901</name>
</gene>
<dbReference type="GO" id="GO:0042383">
    <property type="term" value="C:sarcolemma"/>
    <property type="evidence" value="ECO:0007669"/>
    <property type="project" value="UniProtKB-SubCell"/>
</dbReference>
<keyword evidence="9" id="KW-0735">Signal-anchor</keyword>
<evidence type="ECO:0000256" key="8">
    <source>
        <dbReference type="ARBA" id="ARBA00022692"/>
    </source>
</evidence>
<dbReference type="GO" id="GO:0005856">
    <property type="term" value="C:cytoskeleton"/>
    <property type="evidence" value="ECO:0007669"/>
    <property type="project" value="UniProtKB-SubCell"/>
</dbReference>
<evidence type="ECO:0000256" key="7">
    <source>
        <dbReference type="ARBA" id="ARBA00022490"/>
    </source>
</evidence>
<keyword evidence="11 16" id="KW-0472">Membrane</keyword>